<gene>
    <name evidence="5" type="ORF">H0A68_15170</name>
</gene>
<dbReference type="SUPFAM" id="SSF47413">
    <property type="entry name" value="lambda repressor-like DNA-binding domains"/>
    <property type="match status" value="1"/>
</dbReference>
<dbReference type="PRINTS" id="PR00036">
    <property type="entry name" value="HTHLACI"/>
</dbReference>
<dbReference type="InterPro" id="IPR046335">
    <property type="entry name" value="LacI/GalR-like_sensor"/>
</dbReference>
<keyword evidence="6" id="KW-1185">Reference proteome</keyword>
<accession>A0A853FBS5</accession>
<dbReference type="Gene3D" id="3.40.50.2300">
    <property type="match status" value="2"/>
</dbReference>
<dbReference type="GO" id="GO:0003700">
    <property type="term" value="F:DNA-binding transcription factor activity"/>
    <property type="evidence" value="ECO:0007669"/>
    <property type="project" value="TreeGrafter"/>
</dbReference>
<dbReference type="EMBL" id="JACCEW010000005">
    <property type="protein sequence ID" value="NYT38225.1"/>
    <property type="molecule type" value="Genomic_DNA"/>
</dbReference>
<protein>
    <submittedName>
        <fullName evidence="5">Substrate-binding domain-containing protein</fullName>
    </submittedName>
</protein>
<evidence type="ECO:0000256" key="1">
    <source>
        <dbReference type="ARBA" id="ARBA00023015"/>
    </source>
</evidence>
<feature type="domain" description="HTH lacI-type" evidence="4">
    <location>
        <begin position="10"/>
        <end position="64"/>
    </location>
</feature>
<dbReference type="PANTHER" id="PTHR30146">
    <property type="entry name" value="LACI-RELATED TRANSCRIPTIONAL REPRESSOR"/>
    <property type="match status" value="1"/>
</dbReference>
<evidence type="ECO:0000313" key="5">
    <source>
        <dbReference type="EMBL" id="NYT38225.1"/>
    </source>
</evidence>
<evidence type="ECO:0000256" key="2">
    <source>
        <dbReference type="ARBA" id="ARBA00023125"/>
    </source>
</evidence>
<organism evidence="5 6">
    <name type="scientific">Allopusillimonas soli</name>
    <dbReference type="NCBI Taxonomy" id="659016"/>
    <lineage>
        <taxon>Bacteria</taxon>
        <taxon>Pseudomonadati</taxon>
        <taxon>Pseudomonadota</taxon>
        <taxon>Betaproteobacteria</taxon>
        <taxon>Burkholderiales</taxon>
        <taxon>Alcaligenaceae</taxon>
        <taxon>Allopusillimonas</taxon>
    </lineage>
</organism>
<evidence type="ECO:0000256" key="3">
    <source>
        <dbReference type="ARBA" id="ARBA00023163"/>
    </source>
</evidence>
<dbReference type="SMART" id="SM00354">
    <property type="entry name" value="HTH_LACI"/>
    <property type="match status" value="1"/>
</dbReference>
<evidence type="ECO:0000259" key="4">
    <source>
        <dbReference type="PROSITE" id="PS50932"/>
    </source>
</evidence>
<proteinExistence type="predicted"/>
<name>A0A853FBS5_9BURK</name>
<dbReference type="InterPro" id="IPR028082">
    <property type="entry name" value="Peripla_BP_I"/>
</dbReference>
<dbReference type="AlphaFoldDB" id="A0A853FBS5"/>
<dbReference type="Pfam" id="PF00356">
    <property type="entry name" value="LacI"/>
    <property type="match status" value="1"/>
</dbReference>
<dbReference type="CDD" id="cd01392">
    <property type="entry name" value="HTH_LacI"/>
    <property type="match status" value="1"/>
</dbReference>
<dbReference type="Gene3D" id="1.10.260.40">
    <property type="entry name" value="lambda repressor-like DNA-binding domains"/>
    <property type="match status" value="1"/>
</dbReference>
<evidence type="ECO:0000313" key="6">
    <source>
        <dbReference type="Proteomes" id="UP000580517"/>
    </source>
</evidence>
<dbReference type="InterPro" id="IPR000843">
    <property type="entry name" value="HTH_LacI"/>
</dbReference>
<dbReference type="Proteomes" id="UP000580517">
    <property type="component" value="Unassembled WGS sequence"/>
</dbReference>
<dbReference type="Pfam" id="PF13377">
    <property type="entry name" value="Peripla_BP_3"/>
    <property type="match status" value="1"/>
</dbReference>
<keyword evidence="1" id="KW-0805">Transcription regulation</keyword>
<dbReference type="PROSITE" id="PS50932">
    <property type="entry name" value="HTH_LACI_2"/>
    <property type="match status" value="1"/>
</dbReference>
<dbReference type="RefSeq" id="WP_129970463.1">
    <property type="nucleotide sequence ID" value="NZ_JACCEW010000005.1"/>
</dbReference>
<keyword evidence="3" id="KW-0804">Transcription</keyword>
<sequence length="345" mass="36790">MSKPASRRNTIADVARHAGVSKATVSRFLNHRDALLSPEIAARVEAAVAELGYVPSPMAQALKRGRSRLIGLVVADIANPYSVAVLRGAEQACRKAGYLVMLFNLGNERERESAGLKALASYKVEGYILNTMGHDTGSLLETATQGKPVVLVDRLHPGLDVDFVSLDNRQAIGDSASHLLARGYRELLFVTEPRGAVSSRIERSRAFEDFLVQHAMPGQAVSGQSLDSAVDDQETLVQALQALRRRAAGASPAVISGNAVVTLQVVAAVARLGWRLGRDIGLIGIDDTPWAPFVGPGISAMAQPTDRIGQLAAQCLLQRVGGLDTPARRMLLPGLLAARGSTRRQ</sequence>
<comment type="caution">
    <text evidence="5">The sequence shown here is derived from an EMBL/GenBank/DDBJ whole genome shotgun (WGS) entry which is preliminary data.</text>
</comment>
<dbReference type="GO" id="GO:0000976">
    <property type="term" value="F:transcription cis-regulatory region binding"/>
    <property type="evidence" value="ECO:0007669"/>
    <property type="project" value="TreeGrafter"/>
</dbReference>
<keyword evidence="2" id="KW-0238">DNA-binding</keyword>
<dbReference type="PROSITE" id="PS00356">
    <property type="entry name" value="HTH_LACI_1"/>
    <property type="match status" value="1"/>
</dbReference>
<dbReference type="OrthoDB" id="8770688at2"/>
<dbReference type="CDD" id="cd06283">
    <property type="entry name" value="PBP1_RegR_EndR_KdgR-like"/>
    <property type="match status" value="1"/>
</dbReference>
<dbReference type="SUPFAM" id="SSF53822">
    <property type="entry name" value="Periplasmic binding protein-like I"/>
    <property type="match status" value="1"/>
</dbReference>
<dbReference type="InterPro" id="IPR010982">
    <property type="entry name" value="Lambda_DNA-bd_dom_sf"/>
</dbReference>
<dbReference type="PANTHER" id="PTHR30146:SF145">
    <property type="entry name" value="RIBOSE OPERON REPRESSOR"/>
    <property type="match status" value="1"/>
</dbReference>
<reference evidence="5 6" key="1">
    <citation type="submission" date="2020-07" db="EMBL/GenBank/DDBJ databases">
        <title>Taxonomic revisions and descriptions of new bacterial species based on genomic comparisons in the high-G+C-content subgroup of the family Alcaligenaceae.</title>
        <authorList>
            <person name="Szabo A."/>
            <person name="Felfoldi T."/>
        </authorList>
    </citation>
    <scope>NUCLEOTIDE SEQUENCE [LARGE SCALE GENOMIC DNA]</scope>
    <source>
        <strain evidence="5 6">DSM 25264</strain>
    </source>
</reference>